<reference evidence="3 4" key="1">
    <citation type="submission" date="2019-02" db="EMBL/GenBank/DDBJ databases">
        <title>Deep-cultivation of Planctomycetes and their phenomic and genomic characterization uncovers novel biology.</title>
        <authorList>
            <person name="Wiegand S."/>
            <person name="Jogler M."/>
            <person name="Boedeker C."/>
            <person name="Pinto D."/>
            <person name="Vollmers J."/>
            <person name="Rivas-Marin E."/>
            <person name="Kohn T."/>
            <person name="Peeters S.H."/>
            <person name="Heuer A."/>
            <person name="Rast P."/>
            <person name="Oberbeckmann S."/>
            <person name="Bunk B."/>
            <person name="Jeske O."/>
            <person name="Meyerdierks A."/>
            <person name="Storesund J.E."/>
            <person name="Kallscheuer N."/>
            <person name="Luecker S."/>
            <person name="Lage O.M."/>
            <person name="Pohl T."/>
            <person name="Merkel B.J."/>
            <person name="Hornburger P."/>
            <person name="Mueller R.-W."/>
            <person name="Bruemmer F."/>
            <person name="Labrenz M."/>
            <person name="Spormann A.M."/>
            <person name="Op Den Camp H."/>
            <person name="Overmann J."/>
            <person name="Amann R."/>
            <person name="Jetten M.S.M."/>
            <person name="Mascher T."/>
            <person name="Medema M.H."/>
            <person name="Devos D.P."/>
            <person name="Kaster A.-K."/>
            <person name="Ovreas L."/>
            <person name="Rohde M."/>
            <person name="Galperin M.Y."/>
            <person name="Jogler C."/>
        </authorList>
    </citation>
    <scope>NUCLEOTIDE SEQUENCE [LARGE SCALE GENOMIC DNA]</scope>
    <source>
        <strain evidence="3 4">Pla52n</strain>
    </source>
</reference>
<accession>A0A5C5ZKV0</accession>
<dbReference type="SUPFAM" id="SSF52402">
    <property type="entry name" value="Adenine nucleotide alpha hydrolases-like"/>
    <property type="match status" value="2"/>
</dbReference>
<dbReference type="Gene3D" id="3.40.50.620">
    <property type="entry name" value="HUPs"/>
    <property type="match status" value="2"/>
</dbReference>
<dbReference type="InterPro" id="IPR051688">
    <property type="entry name" value="USP_A"/>
</dbReference>
<dbReference type="CDD" id="cd00293">
    <property type="entry name" value="USP-like"/>
    <property type="match status" value="2"/>
</dbReference>
<comment type="caution">
    <text evidence="3">The sequence shown here is derived from an EMBL/GenBank/DDBJ whole genome shotgun (WGS) entry which is preliminary data.</text>
</comment>
<feature type="domain" description="UspA" evidence="2">
    <location>
        <begin position="207"/>
        <end position="286"/>
    </location>
</feature>
<evidence type="ECO:0000256" key="1">
    <source>
        <dbReference type="ARBA" id="ARBA00008791"/>
    </source>
</evidence>
<dbReference type="InterPro" id="IPR006016">
    <property type="entry name" value="UspA"/>
</dbReference>
<dbReference type="AlphaFoldDB" id="A0A5C5ZKV0"/>
<evidence type="ECO:0000313" key="4">
    <source>
        <dbReference type="Proteomes" id="UP000320176"/>
    </source>
</evidence>
<keyword evidence="4" id="KW-1185">Reference proteome</keyword>
<evidence type="ECO:0000259" key="2">
    <source>
        <dbReference type="Pfam" id="PF00582"/>
    </source>
</evidence>
<dbReference type="EMBL" id="SJPN01000033">
    <property type="protein sequence ID" value="TWT87785.1"/>
    <property type="molecule type" value="Genomic_DNA"/>
</dbReference>
<feature type="domain" description="UspA" evidence="2">
    <location>
        <begin position="1"/>
        <end position="141"/>
    </location>
</feature>
<dbReference type="PANTHER" id="PTHR43010">
    <property type="entry name" value="UNIVERSAL STRESS PROTEIN SLR1230"/>
    <property type="match status" value="1"/>
</dbReference>
<dbReference type="InterPro" id="IPR006015">
    <property type="entry name" value="Universal_stress_UspA"/>
</dbReference>
<gene>
    <name evidence="3" type="primary">uspG</name>
    <name evidence="3" type="ORF">Pla52n_70040</name>
</gene>
<dbReference type="OrthoDB" id="6368426at2"/>
<dbReference type="Pfam" id="PF00582">
    <property type="entry name" value="Usp"/>
    <property type="match status" value="2"/>
</dbReference>
<dbReference type="PRINTS" id="PR01438">
    <property type="entry name" value="UNVRSLSTRESS"/>
</dbReference>
<name>A0A5C5ZKV0_9BACT</name>
<dbReference type="Proteomes" id="UP000320176">
    <property type="component" value="Unassembled WGS sequence"/>
</dbReference>
<organism evidence="3 4">
    <name type="scientific">Stieleria varia</name>
    <dbReference type="NCBI Taxonomy" id="2528005"/>
    <lineage>
        <taxon>Bacteria</taxon>
        <taxon>Pseudomonadati</taxon>
        <taxon>Planctomycetota</taxon>
        <taxon>Planctomycetia</taxon>
        <taxon>Pirellulales</taxon>
        <taxon>Pirellulaceae</taxon>
        <taxon>Stieleria</taxon>
    </lineage>
</organism>
<proteinExistence type="inferred from homology"/>
<sequence length="308" mass="33216">MKRVVIATDGSQVSLDAACLLAHLPHNSKLDITVVSVIQGEQSYHRHASDEWVRGFVAKKTAEAEESFETILKMFEGSNATLRHEIRDGHVGQAIVRIAEELDSDLIVIGATGHSELSRILLGSTSDYVATHAHCSVLLVRPTGLIGANRAIRVAVAFDSTQPSRKCLTEFSEVPWGIGTDVMMVTALARFFGIMGEIAPSADAVANAESQVLQASQSVAKVAPKASAHVVQDENFGEGLVRFAEKHKCDIMFIGETKRTALGRSLVGSVSRYILRHAPCSVWVTRQSVAEADTSPHNNDSETTASSR</sequence>
<comment type="similarity">
    <text evidence="1">Belongs to the universal stress protein A family.</text>
</comment>
<dbReference type="PANTHER" id="PTHR43010:SF1">
    <property type="entry name" value="USPA DOMAIN-CONTAINING PROTEIN"/>
    <property type="match status" value="1"/>
</dbReference>
<dbReference type="RefSeq" id="WP_146523829.1">
    <property type="nucleotide sequence ID" value="NZ_CP151726.1"/>
</dbReference>
<protein>
    <submittedName>
        <fullName evidence="3">Universal stress protein G</fullName>
    </submittedName>
</protein>
<evidence type="ECO:0000313" key="3">
    <source>
        <dbReference type="EMBL" id="TWT87785.1"/>
    </source>
</evidence>
<dbReference type="InterPro" id="IPR014729">
    <property type="entry name" value="Rossmann-like_a/b/a_fold"/>
</dbReference>